<keyword evidence="2" id="KW-0158">Chromosome</keyword>
<dbReference type="STRING" id="906689.A0A2I0W055"/>
<comment type="subcellular location">
    <subcellularLocation>
        <location evidence="1">Chromosome</location>
    </subcellularLocation>
    <subcellularLocation>
        <location evidence="5">Nucleus</location>
    </subcellularLocation>
</comment>
<dbReference type="Pfam" id="PF02182">
    <property type="entry name" value="SAD_SRA"/>
    <property type="match status" value="1"/>
</dbReference>
<evidence type="ECO:0000256" key="1">
    <source>
        <dbReference type="ARBA" id="ARBA00004286"/>
    </source>
</evidence>
<sequence>MASPSSSSLLSLGSIAEPLETSLLISPIPHKPNPDPDSERISLSPATDDEIFLAEYRRLARIFATGCTERFPIFIPIGSSSSTSAVAAPDAHLASLQFASCMVVKKKKKKKKQKKDRSAEMVRISSPSEQEQINFRDIIRRARTTFESLRLLIIQDEVRRESLGVLEKRSRADLKAAAFMSKRGLWLNRDKRIIGSIPGICIGDVYFFRAELCVIGLHGHLQAGIDYVSAGRSSSGEPIATSIIVSGGYEDDEDRGDVLIYTGHGGLNRNQHKMYASQKLEGGNLALERSMKYGIEIRVIRGMKINNGPNGMVYVYDGLYRAVNCWTDIGKSGFEVYKYKLLRIEGQEEMGSAMFKLAASLKLGSLSVRKSFYFCNDISMGRESFPVSLYNDLDDDKDPLQFQYSHHPIYPPAILEKVHGDGIHGCECETKCSAECYCATLNGGEFAYDASGVLLRGKPLIYECGTACRCQLNCPNRVSQKGIRRRLEVFRSNETEWGVRSWDFIQAGTFICEFSGIVLTKQQAELLSVASRSLVQPNRFPRRWVEWGDISDVFSDYMPSTYPYLPELNFSLDVSRARNVACYFSHSCSPNVFMQFVLYDHYNLSYPHLMVFALENIPPLRELSIDYGVIDEWSSKLTV</sequence>
<dbReference type="GO" id="GO:0032259">
    <property type="term" value="P:methylation"/>
    <property type="evidence" value="ECO:0007669"/>
    <property type="project" value="UniProtKB-KW"/>
</dbReference>
<dbReference type="InterPro" id="IPR007728">
    <property type="entry name" value="Pre-SET_dom"/>
</dbReference>
<accession>A0A2I0W055</accession>
<dbReference type="Proteomes" id="UP000233837">
    <property type="component" value="Unassembled WGS sequence"/>
</dbReference>
<evidence type="ECO:0000256" key="2">
    <source>
        <dbReference type="ARBA" id="ARBA00022454"/>
    </source>
</evidence>
<dbReference type="GO" id="GO:0042054">
    <property type="term" value="F:histone methyltransferase activity"/>
    <property type="evidence" value="ECO:0007669"/>
    <property type="project" value="InterPro"/>
</dbReference>
<dbReference type="GO" id="GO:0003690">
    <property type="term" value="F:double-stranded DNA binding"/>
    <property type="evidence" value="ECO:0007669"/>
    <property type="project" value="TreeGrafter"/>
</dbReference>
<feature type="domain" description="Pre-SET" evidence="7">
    <location>
        <begin position="424"/>
        <end position="482"/>
    </location>
</feature>
<gene>
    <name evidence="9" type="primary">SUVH9</name>
    <name evidence="9" type="ORF">MA16_Dca002297</name>
</gene>
<dbReference type="Pfam" id="PF05033">
    <property type="entry name" value="Pre-SET"/>
    <property type="match status" value="1"/>
</dbReference>
<organism evidence="9 10">
    <name type="scientific">Dendrobium catenatum</name>
    <dbReference type="NCBI Taxonomy" id="906689"/>
    <lineage>
        <taxon>Eukaryota</taxon>
        <taxon>Viridiplantae</taxon>
        <taxon>Streptophyta</taxon>
        <taxon>Embryophyta</taxon>
        <taxon>Tracheophyta</taxon>
        <taxon>Spermatophyta</taxon>
        <taxon>Magnoliopsida</taxon>
        <taxon>Liliopsida</taxon>
        <taxon>Asparagales</taxon>
        <taxon>Orchidaceae</taxon>
        <taxon>Epidendroideae</taxon>
        <taxon>Malaxideae</taxon>
        <taxon>Dendrobiinae</taxon>
        <taxon>Dendrobium</taxon>
    </lineage>
</organism>
<dbReference type="SMART" id="SM00317">
    <property type="entry name" value="SET"/>
    <property type="match status" value="1"/>
</dbReference>
<dbReference type="PROSITE" id="PS50280">
    <property type="entry name" value="SET"/>
    <property type="match status" value="1"/>
</dbReference>
<feature type="domain" description="SET" evidence="6">
    <location>
        <begin position="485"/>
        <end position="628"/>
    </location>
</feature>
<keyword evidence="3" id="KW-0156">Chromatin regulator</keyword>
<dbReference type="PROSITE" id="PS51015">
    <property type="entry name" value="YDG"/>
    <property type="match status" value="1"/>
</dbReference>
<evidence type="ECO:0000256" key="5">
    <source>
        <dbReference type="PROSITE-ProRule" id="PRU00358"/>
    </source>
</evidence>
<dbReference type="SMART" id="SM00466">
    <property type="entry name" value="SRA"/>
    <property type="match status" value="1"/>
</dbReference>
<evidence type="ECO:0000259" key="8">
    <source>
        <dbReference type="PROSITE" id="PS51015"/>
    </source>
</evidence>
<dbReference type="Gene3D" id="2.170.270.10">
    <property type="entry name" value="SET domain"/>
    <property type="match status" value="1"/>
</dbReference>
<keyword evidence="9" id="KW-0489">Methyltransferase</keyword>
<name>A0A2I0W055_9ASPA</name>
<dbReference type="InterPro" id="IPR025794">
    <property type="entry name" value="H3-K9-MeTrfase_plant"/>
</dbReference>
<protein>
    <submittedName>
        <fullName evidence="9">Putative histone-lysine N-methyltransferase, H3 lysine-9 specific SUVH9</fullName>
    </submittedName>
</protein>
<dbReference type="SUPFAM" id="SSF88697">
    <property type="entry name" value="PUA domain-like"/>
    <property type="match status" value="1"/>
</dbReference>
<evidence type="ECO:0000256" key="4">
    <source>
        <dbReference type="ARBA" id="ARBA00023242"/>
    </source>
</evidence>
<dbReference type="PANTHER" id="PTHR45660:SF3">
    <property type="entry name" value="HISTONE-LYSINE N-METHYLTRANSFERASE FAMILY MEMBER SUVH9"/>
    <property type="match status" value="1"/>
</dbReference>
<dbReference type="PROSITE" id="PS50867">
    <property type="entry name" value="PRE_SET"/>
    <property type="match status" value="1"/>
</dbReference>
<dbReference type="PANTHER" id="PTHR45660">
    <property type="entry name" value="HISTONE-LYSINE N-METHYLTRANSFERASE SETMAR"/>
    <property type="match status" value="1"/>
</dbReference>
<feature type="domain" description="YDG" evidence="8">
    <location>
        <begin position="195"/>
        <end position="343"/>
    </location>
</feature>
<dbReference type="InterPro" id="IPR036987">
    <property type="entry name" value="SRA-YDG_sf"/>
</dbReference>
<dbReference type="Gene3D" id="2.30.280.10">
    <property type="entry name" value="SRA-YDG"/>
    <property type="match status" value="1"/>
</dbReference>
<evidence type="ECO:0000259" key="7">
    <source>
        <dbReference type="PROSITE" id="PS50867"/>
    </source>
</evidence>
<dbReference type="SMART" id="SM00468">
    <property type="entry name" value="PreSET"/>
    <property type="match status" value="1"/>
</dbReference>
<dbReference type="InterPro" id="IPR001214">
    <property type="entry name" value="SET_dom"/>
</dbReference>
<dbReference type="AlphaFoldDB" id="A0A2I0W055"/>
<dbReference type="GO" id="GO:0005634">
    <property type="term" value="C:nucleus"/>
    <property type="evidence" value="ECO:0007669"/>
    <property type="project" value="UniProtKB-SubCell"/>
</dbReference>
<dbReference type="EMBL" id="KZ503041">
    <property type="protein sequence ID" value="PKU69029.1"/>
    <property type="molecule type" value="Genomic_DNA"/>
</dbReference>
<dbReference type="GO" id="GO:0008270">
    <property type="term" value="F:zinc ion binding"/>
    <property type="evidence" value="ECO:0007669"/>
    <property type="project" value="InterPro"/>
</dbReference>
<reference evidence="9 10" key="1">
    <citation type="journal article" date="2016" name="Sci. Rep.">
        <title>The Dendrobium catenatum Lindl. genome sequence provides insights into polysaccharide synthase, floral development and adaptive evolution.</title>
        <authorList>
            <person name="Zhang G.Q."/>
            <person name="Xu Q."/>
            <person name="Bian C."/>
            <person name="Tsai W.C."/>
            <person name="Yeh C.M."/>
            <person name="Liu K.W."/>
            <person name="Yoshida K."/>
            <person name="Zhang L.S."/>
            <person name="Chang S.B."/>
            <person name="Chen F."/>
            <person name="Shi Y."/>
            <person name="Su Y.Y."/>
            <person name="Zhang Y.Q."/>
            <person name="Chen L.J."/>
            <person name="Yin Y."/>
            <person name="Lin M."/>
            <person name="Huang H."/>
            <person name="Deng H."/>
            <person name="Wang Z.W."/>
            <person name="Zhu S.L."/>
            <person name="Zhao X."/>
            <person name="Deng C."/>
            <person name="Niu S.C."/>
            <person name="Huang J."/>
            <person name="Wang M."/>
            <person name="Liu G.H."/>
            <person name="Yang H.J."/>
            <person name="Xiao X.J."/>
            <person name="Hsiao Y.Y."/>
            <person name="Wu W.L."/>
            <person name="Chen Y.Y."/>
            <person name="Mitsuda N."/>
            <person name="Ohme-Takagi M."/>
            <person name="Luo Y.B."/>
            <person name="Van de Peer Y."/>
            <person name="Liu Z.J."/>
        </authorList>
    </citation>
    <scope>NUCLEOTIDE SEQUENCE [LARGE SCALE GENOMIC DNA]</scope>
    <source>
        <tissue evidence="9">The whole plant</tissue>
    </source>
</reference>
<dbReference type="InterPro" id="IPR015947">
    <property type="entry name" value="PUA-like_sf"/>
</dbReference>
<dbReference type="SUPFAM" id="SSF82199">
    <property type="entry name" value="SET domain"/>
    <property type="match status" value="1"/>
</dbReference>
<keyword evidence="4 5" id="KW-0539">Nucleus</keyword>
<evidence type="ECO:0000256" key="3">
    <source>
        <dbReference type="ARBA" id="ARBA00022853"/>
    </source>
</evidence>
<evidence type="ECO:0000313" key="9">
    <source>
        <dbReference type="EMBL" id="PKU69029.1"/>
    </source>
</evidence>
<keyword evidence="9" id="KW-0808">Transferase</keyword>
<proteinExistence type="predicted"/>
<dbReference type="PROSITE" id="PS51575">
    <property type="entry name" value="SAM_MT43_SUVAR39_2"/>
    <property type="match status" value="1"/>
</dbReference>
<dbReference type="InterPro" id="IPR046341">
    <property type="entry name" value="SET_dom_sf"/>
</dbReference>
<reference evidence="9 10" key="2">
    <citation type="journal article" date="2017" name="Nature">
        <title>The Apostasia genome and the evolution of orchids.</title>
        <authorList>
            <person name="Zhang G.Q."/>
            <person name="Liu K.W."/>
            <person name="Li Z."/>
            <person name="Lohaus R."/>
            <person name="Hsiao Y.Y."/>
            <person name="Niu S.C."/>
            <person name="Wang J.Y."/>
            <person name="Lin Y.C."/>
            <person name="Xu Q."/>
            <person name="Chen L.J."/>
            <person name="Yoshida K."/>
            <person name="Fujiwara S."/>
            <person name="Wang Z.W."/>
            <person name="Zhang Y.Q."/>
            <person name="Mitsuda N."/>
            <person name="Wang M."/>
            <person name="Liu G.H."/>
            <person name="Pecoraro L."/>
            <person name="Huang H.X."/>
            <person name="Xiao X.J."/>
            <person name="Lin M."/>
            <person name="Wu X.Y."/>
            <person name="Wu W.L."/>
            <person name="Chen Y.Y."/>
            <person name="Chang S.B."/>
            <person name="Sakamoto S."/>
            <person name="Ohme-Takagi M."/>
            <person name="Yagi M."/>
            <person name="Zeng S.J."/>
            <person name="Shen C.Y."/>
            <person name="Yeh C.M."/>
            <person name="Luo Y.B."/>
            <person name="Tsai W.C."/>
            <person name="Van de Peer Y."/>
            <person name="Liu Z.J."/>
        </authorList>
    </citation>
    <scope>NUCLEOTIDE SEQUENCE [LARGE SCALE GENOMIC DNA]</scope>
    <source>
        <tissue evidence="9">The whole plant</tissue>
    </source>
</reference>
<dbReference type="Pfam" id="PF00856">
    <property type="entry name" value="SET"/>
    <property type="match status" value="1"/>
</dbReference>
<evidence type="ECO:0000259" key="6">
    <source>
        <dbReference type="PROSITE" id="PS50280"/>
    </source>
</evidence>
<evidence type="ECO:0000313" key="10">
    <source>
        <dbReference type="Proteomes" id="UP000233837"/>
    </source>
</evidence>
<dbReference type="GO" id="GO:0005694">
    <property type="term" value="C:chromosome"/>
    <property type="evidence" value="ECO:0007669"/>
    <property type="project" value="UniProtKB-SubCell"/>
</dbReference>
<keyword evidence="10" id="KW-1185">Reference proteome</keyword>
<dbReference type="InterPro" id="IPR051357">
    <property type="entry name" value="H3K9_HMTase_SUVAR3-9"/>
</dbReference>
<dbReference type="InterPro" id="IPR003105">
    <property type="entry name" value="SRA_YDG"/>
</dbReference>